<dbReference type="EMBL" id="JABXXO010000013">
    <property type="protein sequence ID" value="KAF7761988.1"/>
    <property type="molecule type" value="Genomic_DNA"/>
</dbReference>
<protein>
    <recommendedName>
        <fullName evidence="1">Reverse transcriptase domain-containing protein</fullName>
    </recommendedName>
</protein>
<dbReference type="Proteomes" id="UP000629468">
    <property type="component" value="Unassembled WGS sequence"/>
</dbReference>
<accession>A0A8H7C4P1</accession>
<dbReference type="InterPro" id="IPR005135">
    <property type="entry name" value="Endo/exonuclease/phosphatase"/>
</dbReference>
<name>A0A8H7C4P1_AGABI</name>
<dbReference type="PANTHER" id="PTHR33481">
    <property type="entry name" value="REVERSE TRANSCRIPTASE"/>
    <property type="match status" value="1"/>
</dbReference>
<reference evidence="2 3" key="1">
    <citation type="journal article" name="Sci. Rep.">
        <title>Telomere-to-telomere assembled and centromere annotated genomes of the two main subspecies of the button mushroom Agaricus bisporus reveal especially polymorphic chromosome ends.</title>
        <authorList>
            <person name="Sonnenberg A.S.M."/>
            <person name="Sedaghat-Telgerd N."/>
            <person name="Lavrijssen B."/>
            <person name="Ohm R.A."/>
            <person name="Hendrickx P.M."/>
            <person name="Scholtmeijer K."/>
            <person name="Baars J.J.P."/>
            <person name="van Peer A."/>
        </authorList>
    </citation>
    <scope>NUCLEOTIDE SEQUENCE [LARGE SCALE GENOMIC DNA]</scope>
    <source>
        <strain evidence="2 3">H119_p4</strain>
    </source>
</reference>
<sequence>MEPVDERPRVLTYTHKRLDIFNPKLRTDIIKHRDISLVTVYLKQGDHIKTIDIMNVYNDGRTQEAVAALESLDDRIPLVDICAGDFNIHNRTWNENAAHLDPTIWGDRLKDVMNEMGLEYTIPDNPNQPTRAPRTIDEDNIPLSITTSTRHNDDTEIPPSIIDLVFTSEEISLSELFKLHVCENDADRMASDHFPIQITIPFSKDDVVYYVTKLDPENEEDYEGEIGDKLGNLAEEHENISSREELEDVVEEISRIFEKAWSNWTEEVKVTGKGKSWWNKECTRAFNNLRDEQNPKGKKDMDKYSDFRRVVKNAKKANYEKRIHEIASTRGRPWDLMPWVRERKMPTTESLLDDQGRACVDKEHLFQTLHTAYNSANNRPTNLERMLREVERKEEREWNTFSQHELRQALSKCAKNTAPGPDHITWNVLKHITKTRTKVVKLFVMIANASIQHERWPQHFKSSVSVIIPKPSKPSYDRAKAFRPIVLLNTLGKLIEKMIANRLQFESLEHQVIHSCQTGGICQRSTEDAATALAHHVRAGWSKKKETSVLAFDIAQFFPSLNHSVLVKVLEHSGFNSKVVSFFSDYLVNRKTKYKINNDVSEFFPCDVGVGQGSALSPILSALYIAPLFHILDKWILSDDRDMDSYSPISSFLSFVDDGVLIATGPDYEQTHSSLKDAYSFVTKLFTEFGLTMEHTKTELFNFASKGKSFENPDIDLGFAPHTGATPLKPKKVWRYLGIFYDRTLKFHDHVKYYATKSISTVKCMRILGNSARGLSPTHKRTLYIACVQPVATYGFRCWYRPGLPGFRKNILMLNKTHRLGALWITGAFKTSPTGGVLAVAGLMPMHFILKKLFDRSVARISTLHQNHPILRLLDRKNAKGSMLHSNSVEYNQQKMKRPYKLVSTINTNNLDLVGETFHPLHESAKPGNRMIDKYQDRIKYVVVPKGDKKAAKEYHHELEHDIVASGGETVHFITGWHIPEEIPDPILGRRHSQAGYAAMRRGNTISQKTLPAGRRVTATNAIGWAALLALIKTFKLRRKDETISTLRLYTTSPGTIRNLIEFSNKPSGHSMSIALATAFEDIFDAYPAFSIEVWGYSLNAFKDCEKDHRFLEFCVPCNIHAPFKSARTTNHYRRRDFPQSPSHERRRQDITHDVVDYWRIGFMEPSDKECYSGNNFLTLYDNTNYNERVALLPSHINMGPWLRNYGGVTIANDPRLCARFVRAATKHAPIDEYRKRFLKRVQPSGCHGCRNAPETRDHILNECPWYVRRSNHYSGGIETVVGLIHFLCDNPQAFSFDHLTEPRHLQKDWLSYRDKVYQSREVDNEMREKKGMRPNVGPIFYHETEEGRQLELDRWFLFKSLVVYLYTKGQLFSSGYLFTFVVPGFVII</sequence>
<evidence type="ECO:0000259" key="1">
    <source>
        <dbReference type="PROSITE" id="PS50878"/>
    </source>
</evidence>
<dbReference type="InterPro" id="IPR000477">
    <property type="entry name" value="RT_dom"/>
</dbReference>
<dbReference type="Pfam" id="PF00078">
    <property type="entry name" value="RVT_1"/>
    <property type="match status" value="1"/>
</dbReference>
<dbReference type="SUPFAM" id="SSF56672">
    <property type="entry name" value="DNA/RNA polymerases"/>
    <property type="match status" value="1"/>
</dbReference>
<gene>
    <name evidence="2" type="ORF">Agabi119p4_9980</name>
</gene>
<dbReference type="PANTHER" id="PTHR33481:SF1">
    <property type="entry name" value="ENDONUCLEASE_EXONUCLEASE_PHOSPHATASE DOMAIN-CONTAINING PROTEIN-RELATED"/>
    <property type="match status" value="1"/>
</dbReference>
<dbReference type="Gene3D" id="3.60.10.10">
    <property type="entry name" value="Endonuclease/exonuclease/phosphatase"/>
    <property type="match status" value="1"/>
</dbReference>
<dbReference type="Pfam" id="PF14529">
    <property type="entry name" value="Exo_endo_phos_2"/>
    <property type="match status" value="1"/>
</dbReference>
<dbReference type="GO" id="GO:0003824">
    <property type="term" value="F:catalytic activity"/>
    <property type="evidence" value="ECO:0007669"/>
    <property type="project" value="InterPro"/>
</dbReference>
<proteinExistence type="predicted"/>
<dbReference type="SUPFAM" id="SSF56219">
    <property type="entry name" value="DNase I-like"/>
    <property type="match status" value="1"/>
</dbReference>
<comment type="caution">
    <text evidence="2">The sequence shown here is derived from an EMBL/GenBank/DDBJ whole genome shotgun (WGS) entry which is preliminary data.</text>
</comment>
<dbReference type="InterPro" id="IPR036691">
    <property type="entry name" value="Endo/exonu/phosph_ase_sf"/>
</dbReference>
<dbReference type="InterPro" id="IPR043502">
    <property type="entry name" value="DNA/RNA_pol_sf"/>
</dbReference>
<evidence type="ECO:0000313" key="2">
    <source>
        <dbReference type="EMBL" id="KAF7761988.1"/>
    </source>
</evidence>
<dbReference type="CDD" id="cd01650">
    <property type="entry name" value="RT_nLTR_like"/>
    <property type="match status" value="1"/>
</dbReference>
<feature type="domain" description="Reverse transcriptase" evidence="1">
    <location>
        <begin position="449"/>
        <end position="741"/>
    </location>
</feature>
<dbReference type="PROSITE" id="PS50878">
    <property type="entry name" value="RT_POL"/>
    <property type="match status" value="1"/>
</dbReference>
<evidence type="ECO:0000313" key="3">
    <source>
        <dbReference type="Proteomes" id="UP000629468"/>
    </source>
</evidence>
<organism evidence="2 3">
    <name type="scientific">Agaricus bisporus var. burnettii</name>
    <dbReference type="NCBI Taxonomy" id="192524"/>
    <lineage>
        <taxon>Eukaryota</taxon>
        <taxon>Fungi</taxon>
        <taxon>Dikarya</taxon>
        <taxon>Basidiomycota</taxon>
        <taxon>Agaricomycotina</taxon>
        <taxon>Agaricomycetes</taxon>
        <taxon>Agaricomycetidae</taxon>
        <taxon>Agaricales</taxon>
        <taxon>Agaricineae</taxon>
        <taxon>Agaricaceae</taxon>
        <taxon>Agaricus</taxon>
    </lineage>
</organism>